<dbReference type="Proteomes" id="UP001155660">
    <property type="component" value="Chromosome A18"/>
</dbReference>
<dbReference type="OrthoDB" id="10066002at2759"/>
<proteinExistence type="predicted"/>
<name>A0A9Q9Z475_CYPCA</name>
<dbReference type="AlphaFoldDB" id="A0A9Q9Z475"/>
<sequence length="371" mass="43043">MLLDDRTITSLIPKIGLRVKFLKYHEELIKKHGVENATPSAVHITDTEEATVAAGDIAEELTITPMPFIQIIPIFNIKEILMASHEGRWISAALEKEKSITIKQRRALVRILVAFLIEKFGEMPTSDTKKAMAMALIEEFPCLKDIRGNGYEAFYTPGRNHRPATGFIEERLRNIRKRMRKLSRPQRHEEDTSHRMVIPEPTIPTERAQSLVNWLKNNHAPINQVVENMKETTLYRAKWIHQNGTKSITEVLLEFPHLLNTPGMISQDFDQVHGETGLKLFESWANFFGPTFHKRIEVMLLFWSFPYFFLPRYTELVRRSFDHPLTKLGRPSLIFNQLEQIWLNSLTGQSPQNTIPLSWLWEMASKSPRHL</sequence>
<organism evidence="1">
    <name type="scientific">Cyprinus carpio</name>
    <name type="common">Common carp</name>
    <dbReference type="NCBI Taxonomy" id="7962"/>
    <lineage>
        <taxon>Eukaryota</taxon>
        <taxon>Metazoa</taxon>
        <taxon>Chordata</taxon>
        <taxon>Craniata</taxon>
        <taxon>Vertebrata</taxon>
        <taxon>Euteleostomi</taxon>
        <taxon>Actinopterygii</taxon>
        <taxon>Neopterygii</taxon>
        <taxon>Teleostei</taxon>
        <taxon>Ostariophysi</taxon>
        <taxon>Cypriniformes</taxon>
        <taxon>Cyprinidae</taxon>
        <taxon>Cyprininae</taxon>
        <taxon>Cyprinus</taxon>
    </lineage>
</organism>
<dbReference type="PANTHER" id="PTHR31025:SF9">
    <property type="entry name" value="SI:DKEY-286J15.1"/>
    <property type="match status" value="1"/>
</dbReference>
<dbReference type="KEGG" id="ccar:109104311"/>
<protein>
    <submittedName>
        <fullName evidence="1">Uncharacterized protein LOC109104311</fullName>
    </submittedName>
</protein>
<gene>
    <name evidence="1" type="primary">LOC109104311</name>
</gene>
<dbReference type="GeneID" id="109104311"/>
<reference evidence="1" key="1">
    <citation type="submission" date="2025-08" db="UniProtKB">
        <authorList>
            <consortium name="RefSeq"/>
        </authorList>
    </citation>
    <scope>IDENTIFICATION</scope>
    <source>
        <tissue evidence="1">Muscle</tissue>
    </source>
</reference>
<evidence type="ECO:0000313" key="1">
    <source>
        <dbReference type="RefSeq" id="XP_042631726.1"/>
    </source>
</evidence>
<accession>A0A9Q9Z475</accession>
<dbReference type="PANTHER" id="PTHR31025">
    <property type="entry name" value="SI:CH211-196P9.1-RELATED"/>
    <property type="match status" value="1"/>
</dbReference>
<dbReference type="RefSeq" id="XP_042631726.1">
    <property type="nucleotide sequence ID" value="XM_042775792.1"/>
</dbReference>